<reference evidence="1 2" key="2">
    <citation type="journal article" date="1995" name="Virology">
        <title>Analysis of 43 kb of the Chlorella virus PBCV-1 330-kb genome: map positions 45 to 88.</title>
        <authorList>
            <person name="Li Y."/>
            <person name="Lu Z."/>
            <person name="Burbank D.E."/>
            <person name="Kutish G.F."/>
            <person name="Rock D.L."/>
            <person name="Van Etten J.L."/>
        </authorList>
    </citation>
    <scope>NUCLEOTIDE SEQUENCE [LARGE SCALE GENOMIC DNA]</scope>
</reference>
<gene>
    <name evidence="1" type="primary">a013L</name>
</gene>
<reference evidence="1 2" key="5">
    <citation type="journal article" date="1997" name="Virology">
        <title>Analysis of 74 kb of DNA located at the right end of the 330-kb chlorella virus PBCV-1 genome.</title>
        <authorList>
            <person name="Li Y."/>
            <person name="Lu Z."/>
            <person name="Sun L."/>
            <person name="Ropp S."/>
            <person name="Kutish G.F."/>
            <person name="Rock D.L."/>
            <person name="Van Etten J.L."/>
        </authorList>
    </citation>
    <scope>NUCLEOTIDE SEQUENCE [LARGE SCALE GENOMIC DNA]</scope>
</reference>
<organismHost>
    <name type="scientific">Chlorella</name>
    <dbReference type="NCBI Taxonomy" id="3071"/>
</organismHost>
<dbReference type="PIR" id="T17503">
    <property type="entry name" value="T17503"/>
</dbReference>
<reference evidence="1 2" key="8">
    <citation type="journal article" date="2010" name="J. Virol.">
        <title>Microarray analysis of Paramecium bursaria chlorella virus 1 transcription.</title>
        <authorList>
            <person name="Yanai-Balser G.M."/>
            <person name="Duncan G.A."/>
            <person name="Eudy J.D."/>
            <person name="Wang D."/>
            <person name="Li X."/>
            <person name="Agarkova I.V."/>
            <person name="Dunigan D.D."/>
            <person name="Van Etten J.L."/>
        </authorList>
    </citation>
    <scope>NUCLEOTIDE SEQUENCE [LARGE SCALE GENOMIC DNA]</scope>
</reference>
<dbReference type="Proteomes" id="UP000000862">
    <property type="component" value="Segment"/>
</dbReference>
<dbReference type="GeneID" id="918133"/>
<evidence type="ECO:0000313" key="1">
    <source>
        <dbReference type="EMBL" id="AAC96381.1"/>
    </source>
</evidence>
<protein>
    <submittedName>
        <fullName evidence="1">Uncharacterized protein</fullName>
    </submittedName>
</protein>
<sequence length="113" mass="12408">MLILTFPTKVVFADIPVINAALPFHTFAYASPDATILFVCIKELLTVPLDVTLPVKSVRIVSGLLKAEFVKPPPLPSITPPATTRLPLTIMLLLKNGFQFGSNQDIIITYKIF</sequence>
<reference evidence="1 2" key="6">
    <citation type="journal article" date="1999" name="Virology">
        <title>Chlorella virus PBCV-1 encodes a functional homospermidine synthase.</title>
        <authorList>
            <person name="Kaiser A."/>
            <person name="Vollmert M."/>
            <person name="Tholl D."/>
            <person name="Graves M.V."/>
            <person name="Gurnon J.R."/>
            <person name="Xing W."/>
            <person name="Lisec A.D."/>
            <person name="Nickerson K.W."/>
            <person name="Van Etten J.L."/>
        </authorList>
    </citation>
    <scope>NUCLEOTIDE SEQUENCE [LARGE SCALE GENOMIC DNA]</scope>
</reference>
<proteinExistence type="predicted"/>
<accession>Q89348</accession>
<reference evidence="1 2" key="1">
    <citation type="journal article" date="1995" name="Virology">
        <title>Analysis of 45 kb of DNA located at the left end of the chlorella virus PBCV-1 genome.</title>
        <authorList>
            <person name="Lu Z."/>
            <person name="Li Y."/>
            <person name="Zhang Y."/>
            <person name="Kutish G.F."/>
            <person name="Rock D.L."/>
            <person name="Van Etten J.L."/>
        </authorList>
    </citation>
    <scope>NUCLEOTIDE SEQUENCE [LARGE SCALE GENOMIC DNA]</scope>
</reference>
<evidence type="ECO:0000313" key="2">
    <source>
        <dbReference type="Proteomes" id="UP000000862"/>
    </source>
</evidence>
<reference evidence="1 2" key="7">
    <citation type="journal article" date="2000" name="Virology">
        <title>Characterization of a beta-1,3-glucanase encoded by chlorella virus PBCV-1.</title>
        <authorList>
            <person name="Sun L."/>
            <person name="Gurnon J.R."/>
            <person name="Adams B.J."/>
            <person name="Graves M.V."/>
            <person name="Van Etten J.L."/>
        </authorList>
    </citation>
    <scope>NUCLEOTIDE SEQUENCE [LARGE SCALE GENOMIC DNA]</scope>
</reference>
<reference evidence="1 2" key="3">
    <citation type="journal article" date="1996" name="Virology">
        <title>Analysis of 94 kb of the chlorella virus PBCV-1 330-kb genome: map positions 88 to 182.</title>
        <authorList>
            <person name="Lu Z."/>
            <person name="Li Y."/>
            <person name="Que Q."/>
            <person name="Kutish G.F."/>
            <person name="Rock D.L."/>
            <person name="Van Etten J.L."/>
        </authorList>
    </citation>
    <scope>NUCLEOTIDE SEQUENCE [LARGE SCALE GENOMIC DNA]</scope>
</reference>
<name>Q89348_PBCV1</name>
<organism evidence="1 2">
    <name type="scientific">Paramecium bursaria Chlorella virus 1</name>
    <name type="common">PBCV-1</name>
    <dbReference type="NCBI Taxonomy" id="10506"/>
    <lineage>
        <taxon>Viruses</taxon>
        <taxon>Varidnaviria</taxon>
        <taxon>Bamfordvirae</taxon>
        <taxon>Nucleocytoviricota</taxon>
        <taxon>Megaviricetes</taxon>
        <taxon>Algavirales</taxon>
        <taxon>Phycodnaviridae</taxon>
        <taxon>Chlorovirus</taxon>
        <taxon>Chlorovirus vanettense</taxon>
    </lineage>
</organism>
<reference evidence="1 2" key="4">
    <citation type="journal article" date="1996" name="Virology">
        <title>Analysis of 76 kb of the chlorella virus PBCV-1 330-kb genome: map positions 182 to 258.</title>
        <authorList>
            <person name="Kutish G.F."/>
            <person name="Li Y."/>
            <person name="Lu Z."/>
            <person name="Furuta M."/>
            <person name="Rock D.L."/>
            <person name="Van Etten J.L."/>
        </authorList>
    </citation>
    <scope>NUCLEOTIDE SEQUENCE [LARGE SCALE GENOMIC DNA]</scope>
</reference>
<dbReference type="EMBL" id="JF411744">
    <property type="protein sequence ID" value="AAC96381.1"/>
    <property type="molecule type" value="Genomic_DNA"/>
</dbReference>
<dbReference type="RefSeq" id="NP_048361.1">
    <property type="nucleotide sequence ID" value="NC_000852.5"/>
</dbReference>
<keyword evidence="2" id="KW-1185">Reference proteome</keyword>
<dbReference type="KEGG" id="vg:918133"/>